<feature type="transmembrane region" description="Helical" evidence="1">
    <location>
        <begin position="54"/>
        <end position="75"/>
    </location>
</feature>
<dbReference type="AlphaFoldDB" id="A0A1F8GTI8"/>
<organism evidence="2 3">
    <name type="scientific">Candidatus Yanofskybacteria bacterium RIFCSPLOWO2_01_FULL_49_25</name>
    <dbReference type="NCBI Taxonomy" id="1802701"/>
    <lineage>
        <taxon>Bacteria</taxon>
        <taxon>Candidatus Yanofskyibacteriota</taxon>
    </lineage>
</organism>
<dbReference type="STRING" id="1802701.A3A33_03110"/>
<gene>
    <name evidence="2" type="ORF">A3A33_03110</name>
</gene>
<keyword evidence="1" id="KW-1133">Transmembrane helix</keyword>
<proteinExistence type="predicted"/>
<reference evidence="2 3" key="1">
    <citation type="journal article" date="2016" name="Nat. Commun.">
        <title>Thousands of microbial genomes shed light on interconnected biogeochemical processes in an aquifer system.</title>
        <authorList>
            <person name="Anantharaman K."/>
            <person name="Brown C.T."/>
            <person name="Hug L.A."/>
            <person name="Sharon I."/>
            <person name="Castelle C.J."/>
            <person name="Probst A.J."/>
            <person name="Thomas B.C."/>
            <person name="Singh A."/>
            <person name="Wilkins M.J."/>
            <person name="Karaoz U."/>
            <person name="Brodie E.L."/>
            <person name="Williams K.H."/>
            <person name="Hubbard S.S."/>
            <person name="Banfield J.F."/>
        </authorList>
    </citation>
    <scope>NUCLEOTIDE SEQUENCE [LARGE SCALE GENOMIC DNA]</scope>
</reference>
<feature type="transmembrane region" description="Helical" evidence="1">
    <location>
        <begin position="82"/>
        <end position="105"/>
    </location>
</feature>
<name>A0A1F8GTI8_9BACT</name>
<evidence type="ECO:0000313" key="2">
    <source>
        <dbReference type="EMBL" id="OGN28745.1"/>
    </source>
</evidence>
<evidence type="ECO:0000256" key="1">
    <source>
        <dbReference type="SAM" id="Phobius"/>
    </source>
</evidence>
<sequence length="107" mass="11647">MNDRTQKITVSLAHSWAGIFSFVVGVVFVGILVWSLTAPNLEDFFLAHFGDILVVSFVCLAISLASALVAIYGLLSKSKRLFSLAGLILCLASFLYFTNIVLQIFGD</sequence>
<feature type="transmembrane region" description="Helical" evidence="1">
    <location>
        <begin position="12"/>
        <end position="34"/>
    </location>
</feature>
<keyword evidence="1" id="KW-0472">Membrane</keyword>
<evidence type="ECO:0000313" key="3">
    <source>
        <dbReference type="Proteomes" id="UP000179047"/>
    </source>
</evidence>
<dbReference type="EMBL" id="MGKP01000012">
    <property type="protein sequence ID" value="OGN28745.1"/>
    <property type="molecule type" value="Genomic_DNA"/>
</dbReference>
<dbReference type="Proteomes" id="UP000179047">
    <property type="component" value="Unassembled WGS sequence"/>
</dbReference>
<accession>A0A1F8GTI8</accession>
<protein>
    <submittedName>
        <fullName evidence="2">Uncharacterized protein</fullName>
    </submittedName>
</protein>
<comment type="caution">
    <text evidence="2">The sequence shown here is derived from an EMBL/GenBank/DDBJ whole genome shotgun (WGS) entry which is preliminary data.</text>
</comment>
<keyword evidence="1" id="KW-0812">Transmembrane</keyword>